<dbReference type="AlphaFoldDB" id="A0A2U3DAT1"/>
<dbReference type="OrthoDB" id="9805710at2"/>
<comment type="caution">
    <text evidence="2">The sequence shown here is derived from an EMBL/GenBank/DDBJ whole genome shotgun (WGS) entry which is preliminary data.</text>
</comment>
<proteinExistence type="predicted"/>
<dbReference type="Proteomes" id="UP000245380">
    <property type="component" value="Unassembled WGS sequence"/>
</dbReference>
<dbReference type="EMBL" id="MPDK01000004">
    <property type="protein sequence ID" value="PWI58372.1"/>
    <property type="molecule type" value="Genomic_DNA"/>
</dbReference>
<reference evidence="2 3" key="1">
    <citation type="submission" date="2016-11" db="EMBL/GenBank/DDBJ databases">
        <title>Comparative genomics of Acidibacillus ferroxidans species.</title>
        <authorList>
            <person name="Oliveira G."/>
            <person name="Nunes G."/>
            <person name="Oliveira R."/>
            <person name="Araujo F."/>
            <person name="Salim A."/>
            <person name="Scholte L."/>
            <person name="Morais D."/>
            <person name="Nancucheo I."/>
            <person name="Johnson D.B."/>
            <person name="Grail B."/>
            <person name="Bittencourt J."/>
            <person name="Valadares R."/>
        </authorList>
    </citation>
    <scope>NUCLEOTIDE SEQUENCE [LARGE SCALE GENOMIC DNA]</scope>
    <source>
        <strain evidence="2 3">Y002</strain>
    </source>
</reference>
<dbReference type="SUPFAM" id="SSF51905">
    <property type="entry name" value="FAD/NAD(P)-binding domain"/>
    <property type="match status" value="1"/>
</dbReference>
<organism evidence="2 3">
    <name type="scientific">Sulfoacidibacillus thermotolerans</name>
    <name type="common">Acidibacillus sulfuroxidans</name>
    <dbReference type="NCBI Taxonomy" id="1765684"/>
    <lineage>
        <taxon>Bacteria</taxon>
        <taxon>Bacillati</taxon>
        <taxon>Bacillota</taxon>
        <taxon>Bacilli</taxon>
        <taxon>Bacillales</taxon>
        <taxon>Alicyclobacillaceae</taxon>
        <taxon>Sulfoacidibacillus</taxon>
    </lineage>
</organism>
<accession>A0A2U3DAT1</accession>
<dbReference type="RefSeq" id="WP_109429876.1">
    <property type="nucleotide sequence ID" value="NZ_MPDK01000004.1"/>
</dbReference>
<evidence type="ECO:0000313" key="3">
    <source>
        <dbReference type="Proteomes" id="UP000245380"/>
    </source>
</evidence>
<dbReference type="GO" id="GO:0016491">
    <property type="term" value="F:oxidoreductase activity"/>
    <property type="evidence" value="ECO:0007669"/>
    <property type="project" value="InterPro"/>
</dbReference>
<dbReference type="PANTHER" id="PTHR43755:SF1">
    <property type="entry name" value="FAD-DEPENDENT PYRIDINE NUCLEOTIDE-DISULPHIDE OXIDOREDUCTASE"/>
    <property type="match status" value="1"/>
</dbReference>
<dbReference type="InterPro" id="IPR023753">
    <property type="entry name" value="FAD/NAD-binding_dom"/>
</dbReference>
<evidence type="ECO:0000259" key="1">
    <source>
        <dbReference type="Pfam" id="PF07992"/>
    </source>
</evidence>
<feature type="domain" description="FAD/NAD(P)-binding" evidence="1">
    <location>
        <begin position="3"/>
        <end position="313"/>
    </location>
</feature>
<keyword evidence="3" id="KW-1185">Reference proteome</keyword>
<name>A0A2U3DAT1_SULT2</name>
<gene>
    <name evidence="2" type="ORF">BM613_03910</name>
</gene>
<evidence type="ECO:0000313" key="2">
    <source>
        <dbReference type="EMBL" id="PWI58372.1"/>
    </source>
</evidence>
<dbReference type="Pfam" id="PF07992">
    <property type="entry name" value="Pyr_redox_2"/>
    <property type="match status" value="1"/>
</dbReference>
<dbReference type="Gene3D" id="3.50.50.100">
    <property type="match status" value="1"/>
</dbReference>
<dbReference type="InterPro" id="IPR036188">
    <property type="entry name" value="FAD/NAD-bd_sf"/>
</dbReference>
<protein>
    <submittedName>
        <fullName evidence="2">Sulfide-quinone oxidoreductase</fullName>
    </submittedName>
</protein>
<sequence length="405" mass="45112">MHKLVILGGGFGGLTVFHHVAKWAREYQVEITVIDERETFLVKPSLPEVSLGEKSVREITFPLRQVVESYGTFIRNRVNRIDPVAQKVYLEEGVAVSYDFLVIALGAKKHFGEIPGFADYGHSMCTDVLAPRLAKAIEQFDKGNIVIGSMQVKQATRLPEVPYLKAACEGPVGEVAFMIDVALRKRGKRDDARVVCFSPSPIFFEDVGDKVHEAFGDLAQKHQVEVITDKIVRKIERDYVEFDDGSTLESALTIMIPAYYGPDAVANSGLGDEAGFAPTNEQFQHLDYANIYAIGDGASRTVPKLGHLAVEQGNVVASHLKQTLTGRGEVLPYEPEVFCIMNMGNRKAMLIRSNTLYGGQRDFAYYGQVSSLMKSSFDEYMLRFKGKMPPDMLQRLLNVYLGRLE</sequence>
<dbReference type="PANTHER" id="PTHR43755">
    <property type="match status" value="1"/>
</dbReference>
<dbReference type="InterPro" id="IPR052541">
    <property type="entry name" value="SQRD"/>
</dbReference>